<dbReference type="Proteomes" id="UP001610563">
    <property type="component" value="Unassembled WGS sequence"/>
</dbReference>
<dbReference type="EMBL" id="JBFTWV010000007">
    <property type="protein sequence ID" value="KAL2799458.1"/>
    <property type="molecule type" value="Genomic_DNA"/>
</dbReference>
<keyword evidence="2" id="KW-1185">Reference proteome</keyword>
<organism evidence="1 2">
    <name type="scientific">Aspergillus keveii</name>
    <dbReference type="NCBI Taxonomy" id="714993"/>
    <lineage>
        <taxon>Eukaryota</taxon>
        <taxon>Fungi</taxon>
        <taxon>Dikarya</taxon>
        <taxon>Ascomycota</taxon>
        <taxon>Pezizomycotina</taxon>
        <taxon>Eurotiomycetes</taxon>
        <taxon>Eurotiomycetidae</taxon>
        <taxon>Eurotiales</taxon>
        <taxon>Aspergillaceae</taxon>
        <taxon>Aspergillus</taxon>
        <taxon>Aspergillus subgen. Nidulantes</taxon>
    </lineage>
</organism>
<protein>
    <submittedName>
        <fullName evidence="1">Uncharacterized protein</fullName>
    </submittedName>
</protein>
<evidence type="ECO:0000313" key="1">
    <source>
        <dbReference type="EMBL" id="KAL2799458.1"/>
    </source>
</evidence>
<name>A0ABR4GK79_9EURO</name>
<evidence type="ECO:0000313" key="2">
    <source>
        <dbReference type="Proteomes" id="UP001610563"/>
    </source>
</evidence>
<sequence>MSLLSFAATATRSATTAVTARRGKTGLRSSAIIAAKWATPSKGATLPLPTAATTATVAKTTPSAVGTTPAAGIPEIPPLGMRLLLLTEAGDLVAAVKLGKSYYTRTPSCSSSVTYRDLCSSFPSSVFFSFSETHAAQVDPFRKDDSVCGADVLNLSRFLWMKVDYVVRMYSRTHQRSLLSHFPLCIYLDFHVVLNTPSDLYSAELLRPLPQRFLV</sequence>
<accession>A0ABR4GK79</accession>
<comment type="caution">
    <text evidence="1">The sequence shown here is derived from an EMBL/GenBank/DDBJ whole genome shotgun (WGS) entry which is preliminary data.</text>
</comment>
<gene>
    <name evidence="1" type="ORF">BJX66DRAFT_240976</name>
</gene>
<proteinExistence type="predicted"/>
<reference evidence="1 2" key="1">
    <citation type="submission" date="2024-07" db="EMBL/GenBank/DDBJ databases">
        <title>Section-level genome sequencing and comparative genomics of Aspergillus sections Usti and Cavernicolus.</title>
        <authorList>
            <consortium name="Lawrence Berkeley National Laboratory"/>
            <person name="Nybo J.L."/>
            <person name="Vesth T.C."/>
            <person name="Theobald S."/>
            <person name="Frisvad J.C."/>
            <person name="Larsen T.O."/>
            <person name="Kjaerboelling I."/>
            <person name="Rothschild-Mancinelli K."/>
            <person name="Lyhne E.K."/>
            <person name="Kogle M.E."/>
            <person name="Barry K."/>
            <person name="Clum A."/>
            <person name="Na H."/>
            <person name="Ledsgaard L."/>
            <person name="Lin J."/>
            <person name="Lipzen A."/>
            <person name="Kuo A."/>
            <person name="Riley R."/>
            <person name="Mondo S."/>
            <person name="Labutti K."/>
            <person name="Haridas S."/>
            <person name="Pangalinan J."/>
            <person name="Salamov A.A."/>
            <person name="Simmons B.A."/>
            <person name="Magnuson J.K."/>
            <person name="Chen J."/>
            <person name="Drula E."/>
            <person name="Henrissat B."/>
            <person name="Wiebenga A."/>
            <person name="Lubbers R.J."/>
            <person name="Gomes A.C."/>
            <person name="Makela M.R."/>
            <person name="Stajich J."/>
            <person name="Grigoriev I.V."/>
            <person name="Mortensen U.H."/>
            <person name="De Vries R.P."/>
            <person name="Baker S.E."/>
            <person name="Andersen M.R."/>
        </authorList>
    </citation>
    <scope>NUCLEOTIDE SEQUENCE [LARGE SCALE GENOMIC DNA]</scope>
    <source>
        <strain evidence="1 2">CBS 209.92</strain>
    </source>
</reference>